<dbReference type="HOGENOM" id="CLU_2476413_0_0_11"/>
<evidence type="ECO:0000313" key="2">
    <source>
        <dbReference type="Proteomes" id="UP000003150"/>
    </source>
</evidence>
<reference evidence="1 2" key="1">
    <citation type="submission" date="2009-10" db="EMBL/GenBank/DDBJ databases">
        <authorList>
            <person name="Weinstock G."/>
            <person name="Sodergren E."/>
            <person name="Clifton S."/>
            <person name="Fulton L."/>
            <person name="Fulton B."/>
            <person name="Courtney L."/>
            <person name="Fronick C."/>
            <person name="Harrison M."/>
            <person name="Strong C."/>
            <person name="Farmer C."/>
            <person name="Delahaunty K."/>
            <person name="Markovic C."/>
            <person name="Hall O."/>
            <person name="Minx P."/>
            <person name="Tomlinson C."/>
            <person name="Mitreva M."/>
            <person name="Nelson J."/>
            <person name="Hou S."/>
            <person name="Wollam A."/>
            <person name="Pepin K.H."/>
            <person name="Johnson M."/>
            <person name="Bhonagiri V."/>
            <person name="Nash W.E."/>
            <person name="Warren W."/>
            <person name="Chinwalla A."/>
            <person name="Mardis E.R."/>
            <person name="Wilson R.K."/>
        </authorList>
    </citation>
    <scope>NUCLEOTIDE SEQUENCE [LARGE SCALE GENOMIC DNA]</scope>
    <source>
        <strain evidence="1 2">F0309</strain>
    </source>
</reference>
<sequence length="87" mass="8875">MHVGVAADVQVIGLTCELKGPDAGHRVHVRIKGPRPPPIGLTCAGVGPEQRCHGFWLVDGGCAQGADGCAVPSRVPLAERSDEAVAG</sequence>
<protein>
    <submittedName>
        <fullName evidence="1">Uncharacterized protein</fullName>
    </submittedName>
</protein>
<accession>D4TZU2</accession>
<organism evidence="1 2">
    <name type="scientific">Schaalia odontolytica F0309</name>
    <dbReference type="NCBI Taxonomy" id="649742"/>
    <lineage>
        <taxon>Bacteria</taxon>
        <taxon>Bacillati</taxon>
        <taxon>Actinomycetota</taxon>
        <taxon>Actinomycetes</taxon>
        <taxon>Actinomycetales</taxon>
        <taxon>Actinomycetaceae</taxon>
        <taxon>Schaalia</taxon>
    </lineage>
</organism>
<gene>
    <name evidence="1" type="ORF">HMPREF0970_01478</name>
</gene>
<comment type="caution">
    <text evidence="1">The sequence shown here is derived from an EMBL/GenBank/DDBJ whole genome shotgun (WGS) entry which is preliminary data.</text>
</comment>
<dbReference type="EMBL" id="ACYT02000045">
    <property type="protein sequence ID" value="EFF79597.1"/>
    <property type="molecule type" value="Genomic_DNA"/>
</dbReference>
<dbReference type="AlphaFoldDB" id="D4TZU2"/>
<dbReference type="Proteomes" id="UP000003150">
    <property type="component" value="Unassembled WGS sequence"/>
</dbReference>
<proteinExistence type="predicted"/>
<name>D4TZU2_9ACTO</name>
<evidence type="ECO:0000313" key="1">
    <source>
        <dbReference type="EMBL" id="EFF79597.1"/>
    </source>
</evidence>